<comment type="similarity">
    <text evidence="7">Belongs to the binding-protein-dependent transport system permease family.</text>
</comment>
<evidence type="ECO:0000256" key="4">
    <source>
        <dbReference type="ARBA" id="ARBA00022692"/>
    </source>
</evidence>
<evidence type="ECO:0000259" key="8">
    <source>
        <dbReference type="PROSITE" id="PS50928"/>
    </source>
</evidence>
<dbReference type="Gene3D" id="1.10.3720.10">
    <property type="entry name" value="MetI-like"/>
    <property type="match status" value="1"/>
</dbReference>
<keyword evidence="6 7" id="KW-0472">Membrane</keyword>
<evidence type="ECO:0000313" key="9">
    <source>
        <dbReference type="EMBL" id="MDR6549851.1"/>
    </source>
</evidence>
<evidence type="ECO:0000256" key="1">
    <source>
        <dbReference type="ARBA" id="ARBA00004651"/>
    </source>
</evidence>
<feature type="transmembrane region" description="Helical" evidence="7">
    <location>
        <begin position="210"/>
        <end position="234"/>
    </location>
</feature>
<comment type="subcellular location">
    <subcellularLocation>
        <location evidence="1 7">Cell membrane</location>
        <topology evidence="1 7">Multi-pass membrane protein</topology>
    </subcellularLocation>
</comment>
<dbReference type="PANTHER" id="PTHR43744:SF9">
    <property type="entry name" value="POLYGALACTURONAN_RHAMNOGALACTURONAN TRANSPORT SYSTEM PERMEASE PROTEIN YTCP"/>
    <property type="match status" value="1"/>
</dbReference>
<protein>
    <submittedName>
        <fullName evidence="9">Aldouronate transport system permease protein</fullName>
    </submittedName>
</protein>
<feature type="transmembrane region" description="Helical" evidence="7">
    <location>
        <begin position="136"/>
        <end position="156"/>
    </location>
</feature>
<dbReference type="EMBL" id="JAVDSB010000001">
    <property type="protein sequence ID" value="MDR6549851.1"/>
    <property type="molecule type" value="Genomic_DNA"/>
</dbReference>
<evidence type="ECO:0000256" key="6">
    <source>
        <dbReference type="ARBA" id="ARBA00023136"/>
    </source>
</evidence>
<dbReference type="CDD" id="cd06261">
    <property type="entry name" value="TM_PBP2"/>
    <property type="match status" value="1"/>
</dbReference>
<keyword evidence="4 7" id="KW-0812">Transmembrane</keyword>
<feature type="transmembrane region" description="Helical" evidence="7">
    <location>
        <begin position="39"/>
        <end position="64"/>
    </location>
</feature>
<keyword evidence="5 7" id="KW-1133">Transmembrane helix</keyword>
<dbReference type="PANTHER" id="PTHR43744">
    <property type="entry name" value="ABC TRANSPORTER PERMEASE PROTEIN MG189-RELATED-RELATED"/>
    <property type="match status" value="1"/>
</dbReference>
<dbReference type="SUPFAM" id="SSF161098">
    <property type="entry name" value="MetI-like"/>
    <property type="match status" value="1"/>
</dbReference>
<dbReference type="Pfam" id="PF00528">
    <property type="entry name" value="BPD_transp_1"/>
    <property type="match status" value="1"/>
</dbReference>
<evidence type="ECO:0000256" key="7">
    <source>
        <dbReference type="RuleBase" id="RU363032"/>
    </source>
</evidence>
<evidence type="ECO:0000256" key="5">
    <source>
        <dbReference type="ARBA" id="ARBA00022989"/>
    </source>
</evidence>
<name>A0ABU1NQU6_9BACL</name>
<accession>A0ABU1NQU6</accession>
<evidence type="ECO:0000256" key="3">
    <source>
        <dbReference type="ARBA" id="ARBA00022475"/>
    </source>
</evidence>
<reference evidence="9 10" key="1">
    <citation type="submission" date="2023-07" db="EMBL/GenBank/DDBJ databases">
        <title>Sorghum-associated microbial communities from plants grown in Nebraska, USA.</title>
        <authorList>
            <person name="Schachtman D."/>
        </authorList>
    </citation>
    <scope>NUCLEOTIDE SEQUENCE [LARGE SCALE GENOMIC DNA]</scope>
    <source>
        <strain evidence="9 10">CC258</strain>
    </source>
</reference>
<dbReference type="InterPro" id="IPR000515">
    <property type="entry name" value="MetI-like"/>
</dbReference>
<feature type="domain" description="ABC transmembrane type-1" evidence="8">
    <location>
        <begin position="101"/>
        <end position="309"/>
    </location>
</feature>
<feature type="transmembrane region" description="Helical" evidence="7">
    <location>
        <begin position="292"/>
        <end position="309"/>
    </location>
</feature>
<dbReference type="Proteomes" id="UP001267290">
    <property type="component" value="Unassembled WGS sequence"/>
</dbReference>
<feature type="transmembrane region" description="Helical" evidence="7">
    <location>
        <begin position="168"/>
        <end position="190"/>
    </location>
</feature>
<organism evidence="9 10">
    <name type="scientific">Paenibacillus qinlingensis</name>
    <dbReference type="NCBI Taxonomy" id="1837343"/>
    <lineage>
        <taxon>Bacteria</taxon>
        <taxon>Bacillati</taxon>
        <taxon>Bacillota</taxon>
        <taxon>Bacilli</taxon>
        <taxon>Bacillales</taxon>
        <taxon>Paenibacillaceae</taxon>
        <taxon>Paenibacillus</taxon>
    </lineage>
</organism>
<feature type="transmembrane region" description="Helical" evidence="7">
    <location>
        <begin position="101"/>
        <end position="124"/>
    </location>
</feature>
<dbReference type="RefSeq" id="WP_310224125.1">
    <property type="nucleotide sequence ID" value="NZ_JAVDSB010000001.1"/>
</dbReference>
<gene>
    <name evidence="9" type="ORF">J2736_001034</name>
</gene>
<dbReference type="PROSITE" id="PS50928">
    <property type="entry name" value="ABC_TM1"/>
    <property type="match status" value="1"/>
</dbReference>
<proteinExistence type="inferred from homology"/>
<sequence>MKESVQELTVASQAPPQGSKLSLIRRKREINSIKKPTEIALHLFFLLFSAACIFPVLVVLGVSLTDQDTIYLYGYNIIPRVFSWAAYEYLLRDIGPILNSYMITIFVTVFGTIIALTITALVAYPLSRQDFAFRNFFSFFVFFTMIFGGGLVPWYLVYTNFIDLRDTIWALIVPNHLLGAFYVIIMRTFFTTSIHPSILESAKIDGAGEIRIFTQIVLPLSLPVLATIGLFYTLSYWNDWFNSLVFLNSDKLISIQYMMYKAMRNLQYLTTIAVDSGIGDQTAKLPSETARMAMAIIGMGPIVLAYPFFQKYFVKGLTVGAVKG</sequence>
<keyword evidence="3" id="KW-1003">Cell membrane</keyword>
<keyword evidence="2 7" id="KW-0813">Transport</keyword>
<dbReference type="InterPro" id="IPR035906">
    <property type="entry name" value="MetI-like_sf"/>
</dbReference>
<evidence type="ECO:0000313" key="10">
    <source>
        <dbReference type="Proteomes" id="UP001267290"/>
    </source>
</evidence>
<comment type="caution">
    <text evidence="9">The sequence shown here is derived from an EMBL/GenBank/DDBJ whole genome shotgun (WGS) entry which is preliminary data.</text>
</comment>
<keyword evidence="10" id="KW-1185">Reference proteome</keyword>
<evidence type="ECO:0000256" key="2">
    <source>
        <dbReference type="ARBA" id="ARBA00022448"/>
    </source>
</evidence>